<keyword evidence="5" id="KW-0539">Nucleus</keyword>
<comment type="subcellular location">
    <subcellularLocation>
        <location evidence="1">Nucleus</location>
        <location evidence="1">Nucleolus</location>
    </subcellularLocation>
</comment>
<comment type="function">
    <text evidence="6">Involved in nucleolar processing of pre-18S ribosomal RNA. Has a role in the nuclear export of 40S pre-ribosomal subunit to the cytoplasm.</text>
</comment>
<evidence type="ECO:0000313" key="9">
    <source>
        <dbReference type="Proteomes" id="UP000485058"/>
    </source>
</evidence>
<keyword evidence="4" id="KW-0698">rRNA processing</keyword>
<protein>
    <submittedName>
        <fullName evidence="8">Uncharacterized protein</fullName>
    </submittedName>
</protein>
<dbReference type="EMBL" id="BLLF01001290">
    <property type="protein sequence ID" value="GFH18364.1"/>
    <property type="molecule type" value="Genomic_DNA"/>
</dbReference>
<dbReference type="Pfam" id="PF04147">
    <property type="entry name" value="Nop14"/>
    <property type="match status" value="1"/>
</dbReference>
<accession>A0A699ZHM3</accession>
<evidence type="ECO:0000256" key="4">
    <source>
        <dbReference type="ARBA" id="ARBA00022552"/>
    </source>
</evidence>
<gene>
    <name evidence="8" type="ORF">HaLaN_15158</name>
</gene>
<evidence type="ECO:0000256" key="3">
    <source>
        <dbReference type="ARBA" id="ARBA00022517"/>
    </source>
</evidence>
<name>A0A699ZHM3_HAELA</name>
<dbReference type="PANTHER" id="PTHR23183:SF0">
    <property type="entry name" value="NUCLEOLAR PROTEIN 14"/>
    <property type="match status" value="1"/>
</dbReference>
<comment type="caution">
    <text evidence="8">The sequence shown here is derived from an EMBL/GenBank/DDBJ whole genome shotgun (WGS) entry which is preliminary data.</text>
</comment>
<keyword evidence="3" id="KW-0690">Ribosome biogenesis</keyword>
<dbReference type="AlphaFoldDB" id="A0A699ZHM3"/>
<feature type="region of interest" description="Disordered" evidence="7">
    <location>
        <begin position="178"/>
        <end position="199"/>
    </location>
</feature>
<sequence length="199" mass="22346">MTQRAVSLVQHSTASAEILRPLADCLQALCAACCTVSQGAAQGNGAAVASQQERLQFPAALANDCTSLLAHVRHCIAQCEASRKPLVQAARIRVKPVREFNPRFEEEGFALGRDYDPDRARAETRKLKRQLQKEKRGAVRELRRDATFMAATRDRERAVVDAERMDSQRKFYNELQVQESDFKSGGQRGLNPHLKKKRK</sequence>
<evidence type="ECO:0000256" key="2">
    <source>
        <dbReference type="ARBA" id="ARBA00007466"/>
    </source>
</evidence>
<comment type="similarity">
    <text evidence="2">Belongs to the NOP14 family.</text>
</comment>
<keyword evidence="9" id="KW-1185">Reference proteome</keyword>
<dbReference type="Proteomes" id="UP000485058">
    <property type="component" value="Unassembled WGS sequence"/>
</dbReference>
<evidence type="ECO:0000256" key="1">
    <source>
        <dbReference type="ARBA" id="ARBA00004604"/>
    </source>
</evidence>
<dbReference type="InterPro" id="IPR007276">
    <property type="entry name" value="Nop14"/>
</dbReference>
<evidence type="ECO:0000256" key="6">
    <source>
        <dbReference type="ARBA" id="ARBA00024695"/>
    </source>
</evidence>
<organism evidence="8 9">
    <name type="scientific">Haematococcus lacustris</name>
    <name type="common">Green alga</name>
    <name type="synonym">Haematococcus pluvialis</name>
    <dbReference type="NCBI Taxonomy" id="44745"/>
    <lineage>
        <taxon>Eukaryota</taxon>
        <taxon>Viridiplantae</taxon>
        <taxon>Chlorophyta</taxon>
        <taxon>core chlorophytes</taxon>
        <taxon>Chlorophyceae</taxon>
        <taxon>CS clade</taxon>
        <taxon>Chlamydomonadales</taxon>
        <taxon>Haematococcaceae</taxon>
        <taxon>Haematococcus</taxon>
    </lineage>
</organism>
<evidence type="ECO:0000256" key="7">
    <source>
        <dbReference type="SAM" id="MobiDB-lite"/>
    </source>
</evidence>
<dbReference type="GO" id="GO:0032040">
    <property type="term" value="C:small-subunit processome"/>
    <property type="evidence" value="ECO:0007669"/>
    <property type="project" value="InterPro"/>
</dbReference>
<dbReference type="GO" id="GO:0030692">
    <property type="term" value="C:Noc4p-Nop14p complex"/>
    <property type="evidence" value="ECO:0007669"/>
    <property type="project" value="TreeGrafter"/>
</dbReference>
<proteinExistence type="inferred from homology"/>
<reference evidence="8 9" key="1">
    <citation type="submission" date="2020-02" db="EMBL/GenBank/DDBJ databases">
        <title>Draft genome sequence of Haematococcus lacustris strain NIES-144.</title>
        <authorList>
            <person name="Morimoto D."/>
            <person name="Nakagawa S."/>
            <person name="Yoshida T."/>
            <person name="Sawayama S."/>
        </authorList>
    </citation>
    <scope>NUCLEOTIDE SEQUENCE [LARGE SCALE GENOMIC DNA]</scope>
    <source>
        <strain evidence="8 9">NIES-144</strain>
    </source>
</reference>
<evidence type="ECO:0000313" key="8">
    <source>
        <dbReference type="EMBL" id="GFH18364.1"/>
    </source>
</evidence>
<dbReference type="GO" id="GO:0030490">
    <property type="term" value="P:maturation of SSU-rRNA"/>
    <property type="evidence" value="ECO:0007669"/>
    <property type="project" value="TreeGrafter"/>
</dbReference>
<evidence type="ECO:0000256" key="5">
    <source>
        <dbReference type="ARBA" id="ARBA00023242"/>
    </source>
</evidence>
<dbReference type="PANTHER" id="PTHR23183">
    <property type="entry name" value="NOP14"/>
    <property type="match status" value="1"/>
</dbReference>